<dbReference type="EMBL" id="JANPWB010000010">
    <property type="protein sequence ID" value="KAJ1146774.1"/>
    <property type="molecule type" value="Genomic_DNA"/>
</dbReference>
<organism evidence="1 2">
    <name type="scientific">Pleurodeles waltl</name>
    <name type="common">Iberian ribbed newt</name>
    <dbReference type="NCBI Taxonomy" id="8319"/>
    <lineage>
        <taxon>Eukaryota</taxon>
        <taxon>Metazoa</taxon>
        <taxon>Chordata</taxon>
        <taxon>Craniata</taxon>
        <taxon>Vertebrata</taxon>
        <taxon>Euteleostomi</taxon>
        <taxon>Amphibia</taxon>
        <taxon>Batrachia</taxon>
        <taxon>Caudata</taxon>
        <taxon>Salamandroidea</taxon>
        <taxon>Salamandridae</taxon>
        <taxon>Pleurodelinae</taxon>
        <taxon>Pleurodeles</taxon>
    </lineage>
</organism>
<gene>
    <name evidence="1" type="ORF">NDU88_013034</name>
</gene>
<name>A0AAV7R1V2_PLEWA</name>
<proteinExistence type="predicted"/>
<dbReference type="AlphaFoldDB" id="A0AAV7R1V2"/>
<reference evidence="1" key="1">
    <citation type="journal article" date="2022" name="bioRxiv">
        <title>Sequencing and chromosome-scale assembly of the giantPleurodeles waltlgenome.</title>
        <authorList>
            <person name="Brown T."/>
            <person name="Elewa A."/>
            <person name="Iarovenko S."/>
            <person name="Subramanian E."/>
            <person name="Araus A.J."/>
            <person name="Petzold A."/>
            <person name="Susuki M."/>
            <person name="Suzuki K.-i.T."/>
            <person name="Hayashi T."/>
            <person name="Toyoda A."/>
            <person name="Oliveira C."/>
            <person name="Osipova E."/>
            <person name="Leigh N.D."/>
            <person name="Simon A."/>
            <person name="Yun M.H."/>
        </authorList>
    </citation>
    <scope>NUCLEOTIDE SEQUENCE</scope>
    <source>
        <strain evidence="1">20211129_DDA</strain>
        <tissue evidence="1">Liver</tissue>
    </source>
</reference>
<keyword evidence="2" id="KW-1185">Reference proteome</keyword>
<feature type="non-terminal residue" evidence="1">
    <location>
        <position position="1"/>
    </location>
</feature>
<accession>A0AAV7R1V2</accession>
<dbReference type="Proteomes" id="UP001066276">
    <property type="component" value="Chromosome 6"/>
</dbReference>
<evidence type="ECO:0000313" key="2">
    <source>
        <dbReference type="Proteomes" id="UP001066276"/>
    </source>
</evidence>
<feature type="non-terminal residue" evidence="1">
    <location>
        <position position="96"/>
    </location>
</feature>
<sequence>LNIVCSFIKSKGPNSTSYLVATFGFVSPVWQKSASCLAGRPSNLWYTYTWWRCATLRRTAAECKRRWHDHQRRTKEKLAGNLKVVLRLEEDQTSQR</sequence>
<protein>
    <submittedName>
        <fullName evidence="1">Uncharacterized protein</fullName>
    </submittedName>
</protein>
<comment type="caution">
    <text evidence="1">The sequence shown here is derived from an EMBL/GenBank/DDBJ whole genome shotgun (WGS) entry which is preliminary data.</text>
</comment>
<evidence type="ECO:0000313" key="1">
    <source>
        <dbReference type="EMBL" id="KAJ1146774.1"/>
    </source>
</evidence>